<dbReference type="Pfam" id="PF00440">
    <property type="entry name" value="TetR_N"/>
    <property type="match status" value="1"/>
</dbReference>
<dbReference type="AlphaFoldDB" id="A0A4Q7YSX3"/>
<keyword evidence="3" id="KW-0804">Transcription</keyword>
<keyword evidence="7" id="KW-1185">Reference proteome</keyword>
<evidence type="ECO:0000313" key="7">
    <source>
        <dbReference type="Proteomes" id="UP000292958"/>
    </source>
</evidence>
<evidence type="ECO:0000256" key="4">
    <source>
        <dbReference type="PROSITE-ProRule" id="PRU00335"/>
    </source>
</evidence>
<dbReference type="PRINTS" id="PR00455">
    <property type="entry name" value="HTHTETR"/>
</dbReference>
<evidence type="ECO:0000259" key="5">
    <source>
        <dbReference type="PROSITE" id="PS50977"/>
    </source>
</evidence>
<reference evidence="6 7" key="1">
    <citation type="submission" date="2019-02" db="EMBL/GenBank/DDBJ databases">
        <title>Genomic Encyclopedia of Archaeal and Bacterial Type Strains, Phase II (KMG-II): from individual species to whole genera.</title>
        <authorList>
            <person name="Goeker M."/>
        </authorList>
    </citation>
    <scope>NUCLEOTIDE SEQUENCE [LARGE SCALE GENOMIC DNA]</scope>
    <source>
        <strain evidence="6 7">DSM 18101</strain>
    </source>
</reference>
<dbReference type="PANTHER" id="PTHR30055:SF234">
    <property type="entry name" value="HTH-TYPE TRANSCRIPTIONAL REGULATOR BETI"/>
    <property type="match status" value="1"/>
</dbReference>
<feature type="domain" description="HTH tetR-type" evidence="5">
    <location>
        <begin position="12"/>
        <end position="72"/>
    </location>
</feature>
<dbReference type="PANTHER" id="PTHR30055">
    <property type="entry name" value="HTH-TYPE TRANSCRIPTIONAL REGULATOR RUTR"/>
    <property type="match status" value="1"/>
</dbReference>
<sequence>MEAEAPRRRGRPSRKAEIVAATERLVRERGVPGVTTRAIAESVPCSEAAIYVHFKDRLELILAVLEESLPELLVPLQALKERKGEGTPEENLIAAVKGLRQFHQRVTVMLCSLAGEPELRDRFKASMRRQQRGPQRGVATLAEYIEAEKALGRISGEVDAGMAGQILMASVFFHAFCGELLGESGPLDERRLVGSAIRITPRA</sequence>
<dbReference type="InterPro" id="IPR009057">
    <property type="entry name" value="Homeodomain-like_sf"/>
</dbReference>
<accession>A0A4Q7YSX3</accession>
<evidence type="ECO:0000313" key="6">
    <source>
        <dbReference type="EMBL" id="RZU40882.1"/>
    </source>
</evidence>
<evidence type="ECO:0000256" key="1">
    <source>
        <dbReference type="ARBA" id="ARBA00023015"/>
    </source>
</evidence>
<dbReference type="Proteomes" id="UP000292958">
    <property type="component" value="Unassembled WGS sequence"/>
</dbReference>
<dbReference type="GO" id="GO:0000976">
    <property type="term" value="F:transcription cis-regulatory region binding"/>
    <property type="evidence" value="ECO:0007669"/>
    <property type="project" value="TreeGrafter"/>
</dbReference>
<evidence type="ECO:0000256" key="3">
    <source>
        <dbReference type="ARBA" id="ARBA00023163"/>
    </source>
</evidence>
<evidence type="ECO:0000256" key="2">
    <source>
        <dbReference type="ARBA" id="ARBA00023125"/>
    </source>
</evidence>
<dbReference type="InterPro" id="IPR001647">
    <property type="entry name" value="HTH_TetR"/>
</dbReference>
<keyword evidence="2 4" id="KW-0238">DNA-binding</keyword>
<dbReference type="GO" id="GO:0003700">
    <property type="term" value="F:DNA-binding transcription factor activity"/>
    <property type="evidence" value="ECO:0007669"/>
    <property type="project" value="TreeGrafter"/>
</dbReference>
<dbReference type="PROSITE" id="PS50977">
    <property type="entry name" value="HTH_TETR_2"/>
    <property type="match status" value="1"/>
</dbReference>
<protein>
    <submittedName>
        <fullName evidence="6">TetR family transcriptional regulator</fullName>
    </submittedName>
</protein>
<gene>
    <name evidence="6" type="ORF">BDD14_2369</name>
</gene>
<keyword evidence="1" id="KW-0805">Transcription regulation</keyword>
<dbReference type="RefSeq" id="WP_165420031.1">
    <property type="nucleotide sequence ID" value="NZ_SHKW01000001.1"/>
</dbReference>
<dbReference type="Gene3D" id="1.10.357.10">
    <property type="entry name" value="Tetracycline Repressor, domain 2"/>
    <property type="match status" value="1"/>
</dbReference>
<dbReference type="InterPro" id="IPR050109">
    <property type="entry name" value="HTH-type_TetR-like_transc_reg"/>
</dbReference>
<comment type="caution">
    <text evidence="6">The sequence shown here is derived from an EMBL/GenBank/DDBJ whole genome shotgun (WGS) entry which is preliminary data.</text>
</comment>
<name>A0A4Q7YSX3_9BACT</name>
<feature type="DNA-binding region" description="H-T-H motif" evidence="4">
    <location>
        <begin position="35"/>
        <end position="54"/>
    </location>
</feature>
<proteinExistence type="predicted"/>
<dbReference type="SUPFAM" id="SSF46689">
    <property type="entry name" value="Homeodomain-like"/>
    <property type="match status" value="1"/>
</dbReference>
<organism evidence="6 7">
    <name type="scientific">Edaphobacter modestus</name>
    <dbReference type="NCBI Taxonomy" id="388466"/>
    <lineage>
        <taxon>Bacteria</taxon>
        <taxon>Pseudomonadati</taxon>
        <taxon>Acidobacteriota</taxon>
        <taxon>Terriglobia</taxon>
        <taxon>Terriglobales</taxon>
        <taxon>Acidobacteriaceae</taxon>
        <taxon>Edaphobacter</taxon>
    </lineage>
</organism>
<dbReference type="EMBL" id="SHKW01000001">
    <property type="protein sequence ID" value="RZU40882.1"/>
    <property type="molecule type" value="Genomic_DNA"/>
</dbReference>